<evidence type="ECO:0000313" key="1">
    <source>
        <dbReference type="EMBL" id="PWA36280.1"/>
    </source>
</evidence>
<evidence type="ECO:0000313" key="2">
    <source>
        <dbReference type="Proteomes" id="UP000245207"/>
    </source>
</evidence>
<sequence>MYGKHPKGERSPWIPGCNKWKVAQLRMKKLLMNTPSYFNRAPINIQRIYYKRCDSYIINLQIKEAQDSTVMFRLASIAYSFFYAFGVDYKPLDEVVSCLIRLQFNKESLEHQKPHKAFETKALHDKSIYEVYKCKEMKSRVDNKYKDLQHLCDAIIPRVDRLKKELKIVEEEKVKCEGKMAITLAGKVETNKLYCEAELKRKDTEVGVREAQVNIEKWQRLYNESVDIVNFTKEKLSHLTM</sequence>
<dbReference type="AlphaFoldDB" id="A0A2U1KHP8"/>
<gene>
    <name evidence="1" type="ORF">CTI12_AA593290</name>
</gene>
<accession>A0A2U1KHP8</accession>
<name>A0A2U1KHP8_ARTAN</name>
<organism evidence="1 2">
    <name type="scientific">Artemisia annua</name>
    <name type="common">Sweet wormwood</name>
    <dbReference type="NCBI Taxonomy" id="35608"/>
    <lineage>
        <taxon>Eukaryota</taxon>
        <taxon>Viridiplantae</taxon>
        <taxon>Streptophyta</taxon>
        <taxon>Embryophyta</taxon>
        <taxon>Tracheophyta</taxon>
        <taxon>Spermatophyta</taxon>
        <taxon>Magnoliopsida</taxon>
        <taxon>eudicotyledons</taxon>
        <taxon>Gunneridae</taxon>
        <taxon>Pentapetalae</taxon>
        <taxon>asterids</taxon>
        <taxon>campanulids</taxon>
        <taxon>Asterales</taxon>
        <taxon>Asteraceae</taxon>
        <taxon>Asteroideae</taxon>
        <taxon>Anthemideae</taxon>
        <taxon>Artemisiinae</taxon>
        <taxon>Artemisia</taxon>
    </lineage>
</organism>
<proteinExistence type="predicted"/>
<reference evidence="1 2" key="1">
    <citation type="journal article" date="2018" name="Mol. Plant">
        <title>The genome of Artemisia annua provides insight into the evolution of Asteraceae family and artemisinin biosynthesis.</title>
        <authorList>
            <person name="Shen Q."/>
            <person name="Zhang L."/>
            <person name="Liao Z."/>
            <person name="Wang S."/>
            <person name="Yan T."/>
            <person name="Shi P."/>
            <person name="Liu M."/>
            <person name="Fu X."/>
            <person name="Pan Q."/>
            <person name="Wang Y."/>
            <person name="Lv Z."/>
            <person name="Lu X."/>
            <person name="Zhang F."/>
            <person name="Jiang W."/>
            <person name="Ma Y."/>
            <person name="Chen M."/>
            <person name="Hao X."/>
            <person name="Li L."/>
            <person name="Tang Y."/>
            <person name="Lv G."/>
            <person name="Zhou Y."/>
            <person name="Sun X."/>
            <person name="Brodelius P.E."/>
            <person name="Rose J.K.C."/>
            <person name="Tang K."/>
        </authorList>
    </citation>
    <scope>NUCLEOTIDE SEQUENCE [LARGE SCALE GENOMIC DNA]</scope>
    <source>
        <strain evidence="2">cv. Huhao1</strain>
        <tissue evidence="1">Leaf</tissue>
    </source>
</reference>
<comment type="caution">
    <text evidence="1">The sequence shown here is derived from an EMBL/GenBank/DDBJ whole genome shotgun (WGS) entry which is preliminary data.</text>
</comment>
<keyword evidence="2" id="KW-1185">Reference proteome</keyword>
<dbReference type="OrthoDB" id="1807010at2759"/>
<dbReference type="Proteomes" id="UP000245207">
    <property type="component" value="Unassembled WGS sequence"/>
</dbReference>
<dbReference type="EMBL" id="PKPP01018416">
    <property type="protein sequence ID" value="PWA36280.1"/>
    <property type="molecule type" value="Genomic_DNA"/>
</dbReference>
<protein>
    <submittedName>
        <fullName evidence="1">Uncharacterized protein</fullName>
    </submittedName>
</protein>